<reference evidence="1 2" key="1">
    <citation type="submission" date="2016-10" db="EMBL/GenBank/DDBJ databases">
        <authorList>
            <person name="de Groot N.N."/>
        </authorList>
    </citation>
    <scope>NUCLEOTIDE SEQUENCE [LARGE SCALE GENOMIC DNA]</scope>
    <source>
        <strain evidence="1 2">CBS 141442</strain>
    </source>
</reference>
<sequence>MYLATVYNSPTKLVLGRHKTYACVSNGGHCVYILWHKPPKFVVVHGKSVLQMVIAELQVAGYNYALRW</sequence>
<name>A0A1L0D3X7_9ASCO</name>
<evidence type="ECO:0000313" key="1">
    <source>
        <dbReference type="EMBL" id="SGZ51188.1"/>
    </source>
</evidence>
<evidence type="ECO:0000313" key="2">
    <source>
        <dbReference type="Proteomes" id="UP000182334"/>
    </source>
</evidence>
<organism evidence="1 2">
    <name type="scientific">Sungouiella intermedia</name>
    <dbReference type="NCBI Taxonomy" id="45354"/>
    <lineage>
        <taxon>Eukaryota</taxon>
        <taxon>Fungi</taxon>
        <taxon>Dikarya</taxon>
        <taxon>Ascomycota</taxon>
        <taxon>Saccharomycotina</taxon>
        <taxon>Pichiomycetes</taxon>
        <taxon>Metschnikowiaceae</taxon>
        <taxon>Sungouiella</taxon>
    </lineage>
</organism>
<dbReference type="AlphaFoldDB" id="A0A1L0D3X7"/>
<proteinExistence type="predicted"/>
<accession>A0A1L0D3X7</accession>
<dbReference type="Proteomes" id="UP000182334">
    <property type="component" value="Chromosome III"/>
</dbReference>
<keyword evidence="2" id="KW-1185">Reference proteome</keyword>
<gene>
    <name evidence="1" type="ORF">SAMEA4029010_CIC11G00000001363</name>
</gene>
<protein>
    <submittedName>
        <fullName evidence="1">CIC11C00000001363</fullName>
    </submittedName>
</protein>
<dbReference type="EMBL" id="LT635758">
    <property type="protein sequence ID" value="SGZ51188.1"/>
    <property type="molecule type" value="Genomic_DNA"/>
</dbReference>